<evidence type="ECO:0000313" key="2">
    <source>
        <dbReference type="Proteomes" id="UP000828390"/>
    </source>
</evidence>
<dbReference type="Proteomes" id="UP000828390">
    <property type="component" value="Unassembled WGS sequence"/>
</dbReference>
<name>A0A9D4RSE4_DREPO</name>
<sequence length="180" mass="20014">MQYALCECAVKWGAQQVHGDESCSTTAVLGGMIHIKMELKPDAGHVDVTVVGIVNFSQTLSSQELQTKSCQPNHRARAQLRHLLFILQDNKVLTKFRNSLRILQSGQEKHNETITTLSDFKASPLTRLCNDSVAETEFKPNTGPLEVKVLSSQESPAKLCQPNHSLRVQETHLSGMEITY</sequence>
<accession>A0A9D4RSE4</accession>
<organism evidence="1 2">
    <name type="scientific">Dreissena polymorpha</name>
    <name type="common">Zebra mussel</name>
    <name type="synonym">Mytilus polymorpha</name>
    <dbReference type="NCBI Taxonomy" id="45954"/>
    <lineage>
        <taxon>Eukaryota</taxon>
        <taxon>Metazoa</taxon>
        <taxon>Spiralia</taxon>
        <taxon>Lophotrochozoa</taxon>
        <taxon>Mollusca</taxon>
        <taxon>Bivalvia</taxon>
        <taxon>Autobranchia</taxon>
        <taxon>Heteroconchia</taxon>
        <taxon>Euheterodonta</taxon>
        <taxon>Imparidentia</taxon>
        <taxon>Neoheterodontei</taxon>
        <taxon>Myida</taxon>
        <taxon>Dreissenoidea</taxon>
        <taxon>Dreissenidae</taxon>
        <taxon>Dreissena</taxon>
    </lineage>
</organism>
<reference evidence="1" key="2">
    <citation type="submission" date="2020-11" db="EMBL/GenBank/DDBJ databases">
        <authorList>
            <person name="McCartney M.A."/>
            <person name="Auch B."/>
            <person name="Kono T."/>
            <person name="Mallez S."/>
            <person name="Becker A."/>
            <person name="Gohl D.M."/>
            <person name="Silverstein K.A.T."/>
            <person name="Koren S."/>
            <person name="Bechman K.B."/>
            <person name="Herman A."/>
            <person name="Abrahante J.E."/>
            <person name="Garbe J."/>
        </authorList>
    </citation>
    <scope>NUCLEOTIDE SEQUENCE</scope>
    <source>
        <strain evidence="1">Duluth1</strain>
        <tissue evidence="1">Whole animal</tissue>
    </source>
</reference>
<proteinExistence type="predicted"/>
<dbReference type="AlphaFoldDB" id="A0A9D4RSE4"/>
<comment type="caution">
    <text evidence="1">The sequence shown here is derived from an EMBL/GenBank/DDBJ whole genome shotgun (WGS) entry which is preliminary data.</text>
</comment>
<dbReference type="EMBL" id="JAIWYP010000001">
    <property type="protein sequence ID" value="KAH3879886.1"/>
    <property type="molecule type" value="Genomic_DNA"/>
</dbReference>
<reference evidence="1" key="1">
    <citation type="journal article" date="2019" name="bioRxiv">
        <title>The Genome of the Zebra Mussel, Dreissena polymorpha: A Resource for Invasive Species Research.</title>
        <authorList>
            <person name="McCartney M.A."/>
            <person name="Auch B."/>
            <person name="Kono T."/>
            <person name="Mallez S."/>
            <person name="Zhang Y."/>
            <person name="Obille A."/>
            <person name="Becker A."/>
            <person name="Abrahante J.E."/>
            <person name="Garbe J."/>
            <person name="Badalamenti J.P."/>
            <person name="Herman A."/>
            <person name="Mangelson H."/>
            <person name="Liachko I."/>
            <person name="Sullivan S."/>
            <person name="Sone E.D."/>
            <person name="Koren S."/>
            <person name="Silverstein K.A.T."/>
            <person name="Beckman K.B."/>
            <person name="Gohl D.M."/>
        </authorList>
    </citation>
    <scope>NUCLEOTIDE SEQUENCE</scope>
    <source>
        <strain evidence="1">Duluth1</strain>
        <tissue evidence="1">Whole animal</tissue>
    </source>
</reference>
<gene>
    <name evidence="1" type="ORF">DPMN_003796</name>
</gene>
<protein>
    <submittedName>
        <fullName evidence="1">Uncharacterized protein</fullName>
    </submittedName>
</protein>
<keyword evidence="2" id="KW-1185">Reference proteome</keyword>
<evidence type="ECO:0000313" key="1">
    <source>
        <dbReference type="EMBL" id="KAH3879886.1"/>
    </source>
</evidence>